<dbReference type="UniPathway" id="UPA00885"/>
<sequence>MSSPSPKSPELSEKDKKYDRQIRLWGEHGQRLLETANVCLINASALGSEILKGVVLPGIGGFTIVDGRIVTEEDVGSDFFLDTQSIGQSKAKCCKELLQELNPDVRGDYVDESVESLLESRPDFFTTFKIVVATSLSEKTLIALSKLLWERQVPFFYCRSLGMFGSIRLQIKEHRIVESHPDSRQSDLRLENPFPTLKQHLDATNLTPKVPWLVVLYKYLQKWIEKHNGKFPRTYQDKEELRIMIREGMTADEENYEEAIRAVNSSFGGGKPPTALQNIFDDKSCNELNKNCNPFWIIVRAVRDFIQSENNGYLPLAGVLPDMTADTESYINLQNVYRQQAMQDADNIFRRTQQLLRSLGLEEDLIQEEDVHLFCREVSGLAVFRGTKISDEYEKSYKSVHIAQELRSPGSLIEHYVALRAFERFQTELGHTPGECNVETDTAKLKSVASKILSEWGIAETLSDDLVHEICRFGGAEIHSVSAFVGGCAAHEIIKIITEQYKPVNNTFIYNAITSESACFKL</sequence>
<dbReference type="GO" id="GO:0019781">
    <property type="term" value="F:NEDD8 activating enzyme activity"/>
    <property type="evidence" value="ECO:0007669"/>
    <property type="project" value="UniProtKB-UniRule"/>
</dbReference>
<feature type="domain" description="THIF-type NAD/FAD binding fold" evidence="6">
    <location>
        <begin position="18"/>
        <end position="515"/>
    </location>
</feature>
<dbReference type="FunFam" id="3.40.50.720:FF:000475">
    <property type="entry name" value="NEDD8-activating enzyme E1 regulatory subunit"/>
    <property type="match status" value="1"/>
</dbReference>
<evidence type="ECO:0000313" key="7">
    <source>
        <dbReference type="EMBL" id="CAD7082892.1"/>
    </source>
</evidence>
<evidence type="ECO:0000259" key="6">
    <source>
        <dbReference type="Pfam" id="PF00899"/>
    </source>
</evidence>
<keyword evidence="8" id="KW-1185">Reference proteome</keyword>
<dbReference type="InterPro" id="IPR000594">
    <property type="entry name" value="ThiF_NAD_FAD-bd"/>
</dbReference>
<proteinExistence type="inferred from homology"/>
<dbReference type="PANTHER" id="PTHR10953:SF29">
    <property type="entry name" value="NEDD8-ACTIVATING ENZYME E1 REGULATORY SUBUNIT"/>
    <property type="match status" value="1"/>
</dbReference>
<dbReference type="Gene3D" id="3.40.50.720">
    <property type="entry name" value="NAD(P)-binding Rossmann-like Domain"/>
    <property type="match status" value="2"/>
</dbReference>
<dbReference type="InterPro" id="IPR035985">
    <property type="entry name" value="Ubiquitin-activating_enz"/>
</dbReference>
<comment type="similarity">
    <text evidence="2 5">Belongs to the ubiquitin-activating E1 family. ULA1 subfamily.</text>
</comment>
<reference evidence="7 8" key="1">
    <citation type="submission" date="2020-11" db="EMBL/GenBank/DDBJ databases">
        <authorList>
            <person name="Wallbank WR R."/>
            <person name="Pardo Diaz C."/>
            <person name="Kozak K."/>
            <person name="Martin S."/>
            <person name="Jiggins C."/>
            <person name="Moest M."/>
            <person name="Warren A I."/>
            <person name="Generalovic N T."/>
            <person name="Byers J.R.P. K."/>
            <person name="Montejo-Kovacevich G."/>
            <person name="Yen C E."/>
        </authorList>
    </citation>
    <scope>NUCLEOTIDE SEQUENCE [LARGE SCALE GENOMIC DNA]</scope>
</reference>
<name>A0A7R8UL83_HERIL</name>
<dbReference type="InterPro" id="IPR030667">
    <property type="entry name" value="APP-BP1"/>
</dbReference>
<dbReference type="AlphaFoldDB" id="A0A7R8UL83"/>
<dbReference type="GO" id="GO:0045116">
    <property type="term" value="P:protein neddylation"/>
    <property type="evidence" value="ECO:0007669"/>
    <property type="project" value="UniProtKB-UniRule"/>
</dbReference>
<dbReference type="EMBL" id="LR899010">
    <property type="protein sequence ID" value="CAD7082892.1"/>
    <property type="molecule type" value="Genomic_DNA"/>
</dbReference>
<evidence type="ECO:0000256" key="3">
    <source>
        <dbReference type="ARBA" id="ARBA00015407"/>
    </source>
</evidence>
<dbReference type="CDD" id="cd01493">
    <property type="entry name" value="APPBP1_RUB"/>
    <property type="match status" value="1"/>
</dbReference>
<dbReference type="InParanoid" id="A0A7R8UL83"/>
<dbReference type="PIRSF" id="PIRSF039099">
    <property type="entry name" value="APP-BP1"/>
    <property type="match status" value="1"/>
</dbReference>
<evidence type="ECO:0000256" key="2">
    <source>
        <dbReference type="ARBA" id="ARBA00006868"/>
    </source>
</evidence>
<dbReference type="InterPro" id="IPR045886">
    <property type="entry name" value="ThiF/MoeB/HesA"/>
</dbReference>
<dbReference type="Proteomes" id="UP000594454">
    <property type="component" value="Chromosome 2"/>
</dbReference>
<dbReference type="GO" id="GO:0005737">
    <property type="term" value="C:cytoplasm"/>
    <property type="evidence" value="ECO:0007669"/>
    <property type="project" value="TreeGrafter"/>
</dbReference>
<organism evidence="7 8">
    <name type="scientific">Hermetia illucens</name>
    <name type="common">Black soldier fly</name>
    <dbReference type="NCBI Taxonomy" id="343691"/>
    <lineage>
        <taxon>Eukaryota</taxon>
        <taxon>Metazoa</taxon>
        <taxon>Ecdysozoa</taxon>
        <taxon>Arthropoda</taxon>
        <taxon>Hexapoda</taxon>
        <taxon>Insecta</taxon>
        <taxon>Pterygota</taxon>
        <taxon>Neoptera</taxon>
        <taxon>Endopterygota</taxon>
        <taxon>Diptera</taxon>
        <taxon>Brachycera</taxon>
        <taxon>Stratiomyomorpha</taxon>
        <taxon>Stratiomyidae</taxon>
        <taxon>Hermetiinae</taxon>
        <taxon>Hermetia</taxon>
    </lineage>
</organism>
<dbReference type="FunCoup" id="A0A7R8UL83">
    <property type="interactions" value="2025"/>
</dbReference>
<accession>A0A7R8UL83</accession>
<dbReference type="Pfam" id="PF00899">
    <property type="entry name" value="ThiF"/>
    <property type="match status" value="1"/>
</dbReference>
<gene>
    <name evidence="7" type="ORF">HERILL_LOCUS5893</name>
</gene>
<dbReference type="OMA" id="KLITHQY"/>
<keyword evidence="4 5" id="KW-0833">Ubl conjugation pathway</keyword>
<dbReference type="OrthoDB" id="1708823at2759"/>
<evidence type="ECO:0000256" key="4">
    <source>
        <dbReference type="ARBA" id="ARBA00022786"/>
    </source>
</evidence>
<evidence type="ECO:0000256" key="5">
    <source>
        <dbReference type="PIRNR" id="PIRNR039099"/>
    </source>
</evidence>
<evidence type="ECO:0000313" key="8">
    <source>
        <dbReference type="Proteomes" id="UP000594454"/>
    </source>
</evidence>
<evidence type="ECO:0000256" key="1">
    <source>
        <dbReference type="ARBA" id="ARBA00005032"/>
    </source>
</evidence>
<dbReference type="SUPFAM" id="SSF69572">
    <property type="entry name" value="Activating enzymes of the ubiquitin-like proteins"/>
    <property type="match status" value="1"/>
</dbReference>
<protein>
    <recommendedName>
        <fullName evidence="3 5">NEDD8-activating enzyme E1 regulatory subunit</fullName>
    </recommendedName>
</protein>
<dbReference type="PANTHER" id="PTHR10953">
    <property type="entry name" value="UBIQUITIN-ACTIVATING ENZYME E1"/>
    <property type="match status" value="1"/>
</dbReference>
<comment type="pathway">
    <text evidence="1 5">Protein modification; protein neddylation.</text>
</comment>